<dbReference type="RefSeq" id="WP_076348517.1">
    <property type="nucleotide sequence ID" value="NZ_CP019082.1"/>
</dbReference>
<keyword evidence="1" id="KW-1133">Transmembrane helix</keyword>
<sequence length="223" mass="25484">MIEISVDTTPDVLNHGSRRRRFRASYFNVKLRDAIALIVPIALALALFAERTAHQRTLIELKQNVLEKRSNKIFDSFMDETFGELGMLVLKDPQEIRLHRLSTEGIELDYVDPKDVLTRFSPRIGEQVPLEFAAQLRGEFTSDKVDDLFSYFAPVPIAVLEFMRNGDVVLLFWGKESSHRYMRVVIHDGVSNKTTKNHGWFRFDTAVIDNLLTKARTTGQTGG</sequence>
<evidence type="ECO:0000313" key="2">
    <source>
        <dbReference type="EMBL" id="APW62423.1"/>
    </source>
</evidence>
<dbReference type="AlphaFoldDB" id="A0A1U7CU72"/>
<dbReference type="EMBL" id="CP019082">
    <property type="protein sequence ID" value="APW62423.1"/>
    <property type="molecule type" value="Genomic_DNA"/>
</dbReference>
<reference evidence="3" key="1">
    <citation type="submission" date="2016-12" db="EMBL/GenBank/DDBJ databases">
        <title>Comparative genomics of four Isosphaeraceae planctomycetes: a common pool of plasmids and glycoside hydrolase genes.</title>
        <authorList>
            <person name="Ivanova A."/>
        </authorList>
    </citation>
    <scope>NUCLEOTIDE SEQUENCE [LARGE SCALE GENOMIC DNA]</scope>
    <source>
        <strain evidence="3">PX4</strain>
    </source>
</reference>
<feature type="transmembrane region" description="Helical" evidence="1">
    <location>
        <begin position="29"/>
        <end position="49"/>
    </location>
</feature>
<name>A0A1U7CU72_9BACT</name>
<evidence type="ECO:0000313" key="3">
    <source>
        <dbReference type="Proteomes" id="UP000186309"/>
    </source>
</evidence>
<keyword evidence="3" id="KW-1185">Reference proteome</keyword>
<keyword evidence="1" id="KW-0812">Transmembrane</keyword>
<dbReference type="KEGG" id="pbor:BSF38_03967"/>
<gene>
    <name evidence="2" type="ORF">BSF38_03967</name>
</gene>
<evidence type="ECO:0000256" key="1">
    <source>
        <dbReference type="SAM" id="Phobius"/>
    </source>
</evidence>
<organism evidence="2 3">
    <name type="scientific">Paludisphaera borealis</name>
    <dbReference type="NCBI Taxonomy" id="1387353"/>
    <lineage>
        <taxon>Bacteria</taxon>
        <taxon>Pseudomonadati</taxon>
        <taxon>Planctomycetota</taxon>
        <taxon>Planctomycetia</taxon>
        <taxon>Isosphaerales</taxon>
        <taxon>Isosphaeraceae</taxon>
        <taxon>Paludisphaera</taxon>
    </lineage>
</organism>
<accession>A0A1U7CU72</accession>
<proteinExistence type="predicted"/>
<keyword evidence="1" id="KW-0472">Membrane</keyword>
<protein>
    <submittedName>
        <fullName evidence="2">Uncharacterized protein</fullName>
    </submittedName>
</protein>
<dbReference type="STRING" id="1387353.BSF38_03967"/>
<dbReference type="Proteomes" id="UP000186309">
    <property type="component" value="Chromosome"/>
</dbReference>